<dbReference type="Gramene" id="PNW82841">
    <property type="protein sequence ID" value="PNW82841"/>
    <property type="gene ID" value="CHLRE_06g296700v5"/>
</dbReference>
<reference evidence="9" key="3">
    <citation type="submission" date="2017-07" db="EMBL/GenBank/DDBJ databases">
        <title>WGS assembly of Chlamydomonas reinhardtii.</title>
        <authorList>
            <consortium name="Chlamydomonas Annotation Team"/>
            <consortium name="JGI Annotation Team"/>
            <person name="Merchant S.S."/>
            <person name="Prochnik S.E."/>
            <person name="Vallon O."/>
            <person name="Harris E.H."/>
            <person name="Karpowicz S.J."/>
            <person name="Witman G.B."/>
            <person name="Terry A."/>
            <person name="Salamov A."/>
            <person name="Fritz-Laylin L.K."/>
            <person name="Marechal-Drouard L."/>
            <person name="Marshall W.F."/>
            <person name="Qu L.H."/>
            <person name="Nelson D.R."/>
            <person name="Sanderfoot A.A."/>
            <person name="Spalding M.H."/>
            <person name="Kapitonov V.V."/>
            <person name="Ren Q."/>
            <person name="Ferris P."/>
            <person name="Lindquist E."/>
            <person name="Shapiro H."/>
            <person name="Lucas S.M."/>
            <person name="Grimwood J."/>
            <person name="Schmutz J."/>
            <person name="Grigoriev I.V."/>
            <person name="Rokhsar D.S."/>
        </authorList>
    </citation>
    <scope>NUCLEOTIDE SEQUENCE</scope>
    <source>
        <strain evidence="9">CC-503 cw92 mt+</strain>
    </source>
</reference>
<evidence type="ECO:0000313" key="9">
    <source>
        <dbReference type="EMBL" id="PNW82841.1"/>
    </source>
</evidence>
<keyword evidence="10" id="KW-1185">Reference proteome</keyword>
<organism evidence="8">
    <name type="scientific">Chlamydomonas reinhardtii</name>
    <name type="common">Chlamydomonas smithii</name>
    <dbReference type="NCBI Taxonomy" id="3055"/>
    <lineage>
        <taxon>Eukaryota</taxon>
        <taxon>Viridiplantae</taxon>
        <taxon>Chlorophyta</taxon>
        <taxon>core chlorophytes</taxon>
        <taxon>Chlorophyceae</taxon>
        <taxon>CS clade</taxon>
        <taxon>Chlamydomonadales</taxon>
        <taxon>Chlamydomonadaceae</taxon>
        <taxon>Chlamydomonas</taxon>
    </lineage>
</organism>
<dbReference type="GO" id="GO:0046872">
    <property type="term" value="F:metal ion binding"/>
    <property type="evidence" value="ECO:0007669"/>
    <property type="project" value="UniProtKB-KW"/>
</dbReference>
<dbReference type="BioCyc" id="CHLAMY:MONOMER-17781"/>
<dbReference type="Gene3D" id="3.20.20.70">
    <property type="entry name" value="Aldolase class I"/>
    <property type="match status" value="1"/>
</dbReference>
<keyword evidence="4" id="KW-0479">Metal-binding</keyword>
<dbReference type="InterPro" id="IPR058240">
    <property type="entry name" value="rSAM_sf"/>
</dbReference>
<dbReference type="GO" id="GO:0044272">
    <property type="term" value="P:sulfur compound biosynthetic process"/>
    <property type="evidence" value="ECO:0007669"/>
    <property type="project" value="UniProtKB-ARBA"/>
</dbReference>
<protein>
    <submittedName>
        <fullName evidence="8">Fe-hydrogenase assembly protein</fullName>
    </submittedName>
</protein>
<dbReference type="InterPro" id="IPR013785">
    <property type="entry name" value="Aldolase_TIM"/>
</dbReference>
<dbReference type="GO" id="GO:0042364">
    <property type="term" value="P:water-soluble vitamin biosynthetic process"/>
    <property type="evidence" value="ECO:0007669"/>
    <property type="project" value="UniProtKB-ARBA"/>
</dbReference>
<dbReference type="KEGG" id="cre:CHLRE_06g296700v5"/>
<dbReference type="Proteomes" id="UP000006906">
    <property type="component" value="Chromosome 6"/>
</dbReference>
<dbReference type="HOGENOM" id="CLU_046249_0_0_1"/>
<proteinExistence type="evidence at transcript level"/>
<dbReference type="SFLD" id="SFLDS00029">
    <property type="entry name" value="Radical_SAM"/>
    <property type="match status" value="1"/>
</dbReference>
<dbReference type="NCBIfam" id="TIGR03955">
    <property type="entry name" value="rSAM_HydG"/>
    <property type="match status" value="1"/>
</dbReference>
<sequence>MSVPLQCNAGRLLAGQRPCGVRARLNRRVCVPVTAHGKASATREYAGDFLPGTTISHAWSVERETHHRYRNPAEWINEAAIHKALETSKADAQDAGRVREILAKAKEKAFVTEHAPVNAESKSEFVQGLTLEECATLINVDSNNVELMNEIFDTALAIKERIYGNRVVLFAPLYIANHCMNTCTYCAFRSANKGMERSILTDDDLREEVAALQRQGHRRILALTGEHPKYTFDNFLHAVNVIASVKTEPEGSIRRINVEIPPLSVSDMRRLKNTDSVGTFVLFQETYHRDTFKVMHPSGPKSDFDFRVLTQDRAMRAGLDDVGIGALFGLYDYRYEVCAMLMHSEHLEREYNAGPHTISVPRMRPADGSELSIAPPYPVNDADFMKLVAVLRIAVPYTGMILSTRESPEMRSALLKCGMSQMSAGSRTDVGAYHKDHTLSTEANLSKLAGQFTLQDERPTNEIVKWLMEEGYVPSWCTACYRQGRTGEDFMNICKAGDIHDFCHPNSLLTLQEYLMDYADPDLRKKGEQVIAREMGPDASEPLSAQSRKRLERKMKQVLEGEHDVYL</sequence>
<dbReference type="InterPro" id="IPR007197">
    <property type="entry name" value="rSAM"/>
</dbReference>
<evidence type="ECO:0000256" key="4">
    <source>
        <dbReference type="ARBA" id="ARBA00022723"/>
    </source>
</evidence>
<dbReference type="InterPro" id="IPR010722">
    <property type="entry name" value="BATS_dom"/>
</dbReference>
<dbReference type="RefSeq" id="XP_001691319.1">
    <property type="nucleotide sequence ID" value="XM_001691267.1"/>
</dbReference>
<dbReference type="InterPro" id="IPR034428">
    <property type="entry name" value="ThiH/NoCL/HydG-like"/>
</dbReference>
<reference evidence="9 10" key="2">
    <citation type="journal article" date="2007" name="Science">
        <title>The Chlamydomonas genome reveals the evolution of key animal and plant functions.</title>
        <authorList>
            <person name="Merchant S.S."/>
            <person name="Prochnik S.E."/>
            <person name="Vallon O."/>
            <person name="Harris E.H."/>
            <person name="Karpowicz S.J."/>
            <person name="Witman G.B."/>
            <person name="Terry A."/>
            <person name="Salamov A."/>
            <person name="Fritz-Laylin L.K."/>
            <person name="Marechal-Drouard L."/>
            <person name="Marshall W.F."/>
            <person name="Qu L.H."/>
            <person name="Nelson D.R."/>
            <person name="Sanderfoot A.A."/>
            <person name="Spalding M.H."/>
            <person name="Kapitonov V.V."/>
            <person name="Ren Q."/>
            <person name="Ferris P."/>
            <person name="Lindquist E."/>
            <person name="Shapiro H."/>
            <person name="Lucas S.M."/>
            <person name="Grimwood J."/>
            <person name="Schmutz J."/>
            <person name="Cardol P."/>
            <person name="Cerutti H."/>
            <person name="Chanfreau G."/>
            <person name="Chen C.L."/>
            <person name="Cognat V."/>
            <person name="Croft M.T."/>
            <person name="Dent R."/>
            <person name="Dutcher S."/>
            <person name="Fernandez E."/>
            <person name="Fukuzawa H."/>
            <person name="Gonzalez-Ballester D."/>
            <person name="Gonzalez-Halphen D."/>
            <person name="Hallmann A."/>
            <person name="Hanikenne M."/>
            <person name="Hippler M."/>
            <person name="Inwood W."/>
            <person name="Jabbari K."/>
            <person name="Kalanon M."/>
            <person name="Kuras R."/>
            <person name="Lefebvre P.A."/>
            <person name="Lemaire S.D."/>
            <person name="Lobanov A.V."/>
            <person name="Lohr M."/>
            <person name="Manuell A."/>
            <person name="Meier I."/>
            <person name="Mets L."/>
            <person name="Mittag M."/>
            <person name="Mittelmeier T."/>
            <person name="Moroney J.V."/>
            <person name="Moseley J."/>
            <person name="Napoli C."/>
            <person name="Nedelcu A.M."/>
            <person name="Niyogi K."/>
            <person name="Novoselov S.V."/>
            <person name="Paulsen I.T."/>
            <person name="Pazour G."/>
            <person name="Purton S."/>
            <person name="Ral J.P."/>
            <person name="Riano-Pachon D.M."/>
            <person name="Riekhof W."/>
            <person name="Rymarquis L."/>
            <person name="Schroda M."/>
            <person name="Stern D."/>
            <person name="Umen J."/>
            <person name="Willows R."/>
            <person name="Wilson N."/>
            <person name="Zimmer S.L."/>
            <person name="Allmer J."/>
            <person name="Balk J."/>
            <person name="Bisova K."/>
            <person name="Chen C.J."/>
            <person name="Elias M."/>
            <person name="Gendler K."/>
            <person name="Hauser C."/>
            <person name="Lamb M.R."/>
            <person name="Ledford H."/>
            <person name="Long J.C."/>
            <person name="Minagawa J."/>
            <person name="Page M.D."/>
            <person name="Pan J."/>
            <person name="Pootakham W."/>
            <person name="Roje S."/>
            <person name="Rose A."/>
            <person name="Stahlberg E."/>
            <person name="Terauchi A.M."/>
            <person name="Yang P."/>
            <person name="Ball S."/>
            <person name="Bowler C."/>
            <person name="Dieckmann C.L."/>
            <person name="Gladyshev V.N."/>
            <person name="Green P."/>
            <person name="Jorgensen R."/>
            <person name="Mayfield S."/>
            <person name="Mueller-Roeber B."/>
            <person name="Rajamani S."/>
            <person name="Sayre R.T."/>
            <person name="Brokstein P."/>
            <person name="Dubchak I."/>
            <person name="Goodstein D."/>
            <person name="Hornick L."/>
            <person name="Huang Y.W."/>
            <person name="Jhaveri J."/>
            <person name="Luo Y."/>
            <person name="Martinez D."/>
            <person name="Ngau W.C."/>
            <person name="Otillar B."/>
            <person name="Poliakov A."/>
            <person name="Porter A."/>
            <person name="Szajkowski L."/>
            <person name="Werner G."/>
            <person name="Zhou K."/>
            <person name="Grigoriev I.V."/>
            <person name="Rokhsar D.S."/>
            <person name="Grossman A.R."/>
        </authorList>
    </citation>
    <scope>NUCLEOTIDE SEQUENCE [LARGE SCALE GENOMIC DNA]</scope>
    <source>
        <strain evidence="10">CC-503</strain>
        <strain evidence="9">CC-503 cw92 mt+</strain>
    </source>
</reference>
<dbReference type="BioCyc" id="MetaCyc:MONOMER-17781"/>
<dbReference type="SMART" id="SM00876">
    <property type="entry name" value="BATS"/>
    <property type="match status" value="1"/>
</dbReference>
<dbReference type="OrthoDB" id="10261561at2759"/>
<dbReference type="EMBL" id="AY582740">
    <property type="protein sequence ID" value="AAS92602.1"/>
    <property type="molecule type" value="mRNA"/>
</dbReference>
<dbReference type="PANTHER" id="PTHR43583">
    <property type="entry name" value="2-IMINOACETATE SYNTHASE"/>
    <property type="match status" value="1"/>
</dbReference>
<keyword evidence="2" id="KW-0004">4Fe-4S</keyword>
<dbReference type="InterPro" id="IPR024007">
    <property type="entry name" value="FeFe-hyd_mat_HydG"/>
</dbReference>
<dbReference type="PaxDb" id="3055-EDP05052"/>
<feature type="domain" description="Biotin and thiamin synthesis-associated" evidence="7">
    <location>
        <begin position="359"/>
        <end position="474"/>
    </location>
</feature>
<evidence type="ECO:0000313" key="10">
    <source>
        <dbReference type="Proteomes" id="UP000006906"/>
    </source>
</evidence>
<evidence type="ECO:0000256" key="6">
    <source>
        <dbReference type="ARBA" id="ARBA00023014"/>
    </source>
</evidence>
<evidence type="ECO:0000256" key="1">
    <source>
        <dbReference type="ARBA" id="ARBA00001966"/>
    </source>
</evidence>
<dbReference type="Pfam" id="PF06968">
    <property type="entry name" value="BATS"/>
    <property type="match status" value="1"/>
</dbReference>
<keyword evidence="3" id="KW-0949">S-adenosyl-L-methionine</keyword>
<dbReference type="EMBL" id="CM008967">
    <property type="protein sequence ID" value="PNW82841.1"/>
    <property type="molecule type" value="Genomic_DNA"/>
</dbReference>
<dbReference type="eggNOG" id="ENOG502R3WT">
    <property type="taxonomic scope" value="Eukaryota"/>
</dbReference>
<dbReference type="GO" id="GO:0051539">
    <property type="term" value="F:4 iron, 4 sulfur cluster binding"/>
    <property type="evidence" value="ECO:0007669"/>
    <property type="project" value="UniProtKB-KW"/>
</dbReference>
<evidence type="ECO:0000256" key="3">
    <source>
        <dbReference type="ARBA" id="ARBA00022691"/>
    </source>
</evidence>
<keyword evidence="5" id="KW-0408">Iron</keyword>
<name>Q6PSL4_CHLRE</name>
<dbReference type="SFLD" id="SFLDF00319">
    <property type="entry name" value="Fe_hydrogenase_maturase_(HydG"/>
    <property type="match status" value="1"/>
</dbReference>
<dbReference type="Pfam" id="PF04055">
    <property type="entry name" value="Radical_SAM"/>
    <property type="match status" value="1"/>
</dbReference>
<gene>
    <name evidence="8" type="primary">HydG</name>
    <name evidence="9" type="ORF">CHLRE_06g296700v5</name>
</gene>
<dbReference type="SFLD" id="SFLDG01081">
    <property type="entry name" value="cleavage_of_the_Ca-Cb_bond_in"/>
    <property type="match status" value="1"/>
</dbReference>
<evidence type="ECO:0000259" key="7">
    <source>
        <dbReference type="SMART" id="SM00876"/>
    </source>
</evidence>
<dbReference type="OMA" id="QIFQETY"/>
<evidence type="ECO:0000313" key="8">
    <source>
        <dbReference type="EMBL" id="AAS92602.1"/>
    </source>
</evidence>
<comment type="cofactor">
    <cofactor evidence="1">
        <name>[4Fe-4S] cluster</name>
        <dbReference type="ChEBI" id="CHEBI:49883"/>
    </cofactor>
</comment>
<keyword evidence="6" id="KW-0411">Iron-sulfur</keyword>
<accession>Q6PSL4</accession>
<evidence type="ECO:0000256" key="5">
    <source>
        <dbReference type="ARBA" id="ARBA00023004"/>
    </source>
</evidence>
<dbReference type="GO" id="GO:0003824">
    <property type="term" value="F:catalytic activity"/>
    <property type="evidence" value="ECO:0007669"/>
    <property type="project" value="InterPro"/>
</dbReference>
<dbReference type="SFLD" id="SFLDG01060">
    <property type="entry name" value="BATS_domain_containing"/>
    <property type="match status" value="1"/>
</dbReference>
<dbReference type="PANTHER" id="PTHR43583:SF2">
    <property type="entry name" value="THIAZOLE BIOSYNTHESIS PROTEIN"/>
    <property type="match status" value="1"/>
</dbReference>
<dbReference type="SUPFAM" id="SSF102114">
    <property type="entry name" value="Radical SAM enzymes"/>
    <property type="match status" value="1"/>
</dbReference>
<reference evidence="8" key="1">
    <citation type="journal article" date="2004" name="J. Biol. Chem.">
        <title>Discovery of two novel radical S-adenosylmethionine proteins required for the assembly of an active [Fe] hydrogenase.</title>
        <authorList>
            <person name="Posewitz M.C."/>
            <person name="King P.W."/>
            <person name="Smolinski S.L."/>
            <person name="Zhang L."/>
            <person name="Seibert M."/>
            <person name="Ghirardi M.L."/>
        </authorList>
    </citation>
    <scope>NUCLEOTIDE SEQUENCE</scope>
</reference>
<dbReference type="AlphaFoldDB" id="Q6PSL4"/>
<evidence type="ECO:0000256" key="2">
    <source>
        <dbReference type="ARBA" id="ARBA00022485"/>
    </source>
</evidence>
<dbReference type="GeneID" id="5717047"/>
<dbReference type="STRING" id="3055.Q6PSL4"/>